<dbReference type="PANTHER" id="PTHR43130:SF15">
    <property type="entry name" value="THIJ_PFPI FAMILY PROTEIN (AFU_ORTHOLOGUE AFUA_5G14240)"/>
    <property type="match status" value="1"/>
</dbReference>
<dbReference type="STRING" id="1447883.A0A2B7XMM1"/>
<dbReference type="Gene3D" id="3.40.50.880">
    <property type="match status" value="1"/>
</dbReference>
<dbReference type="OrthoDB" id="543156at2759"/>
<feature type="domain" description="DJ-1/PfpI" evidence="1">
    <location>
        <begin position="29"/>
        <end position="203"/>
    </location>
</feature>
<protein>
    <recommendedName>
        <fullName evidence="1">DJ-1/PfpI domain-containing protein</fullName>
    </recommendedName>
</protein>
<evidence type="ECO:0000313" key="2">
    <source>
        <dbReference type="EMBL" id="PGH13024.1"/>
    </source>
</evidence>
<dbReference type="Pfam" id="PF01965">
    <property type="entry name" value="DJ-1_PfpI"/>
    <property type="match status" value="1"/>
</dbReference>
<organism evidence="2 3">
    <name type="scientific">Polytolypa hystricis (strain UAMH7299)</name>
    <dbReference type="NCBI Taxonomy" id="1447883"/>
    <lineage>
        <taxon>Eukaryota</taxon>
        <taxon>Fungi</taxon>
        <taxon>Dikarya</taxon>
        <taxon>Ascomycota</taxon>
        <taxon>Pezizomycotina</taxon>
        <taxon>Eurotiomycetes</taxon>
        <taxon>Eurotiomycetidae</taxon>
        <taxon>Onygenales</taxon>
        <taxon>Onygenales incertae sedis</taxon>
        <taxon>Polytolypa</taxon>
    </lineage>
</organism>
<gene>
    <name evidence="2" type="ORF">AJ80_06508</name>
</gene>
<keyword evidence="3" id="KW-1185">Reference proteome</keyword>
<evidence type="ECO:0000259" key="1">
    <source>
        <dbReference type="Pfam" id="PF01965"/>
    </source>
</evidence>
<dbReference type="InterPro" id="IPR052158">
    <property type="entry name" value="INH-QAR"/>
</dbReference>
<reference evidence="2 3" key="1">
    <citation type="submission" date="2017-10" db="EMBL/GenBank/DDBJ databases">
        <title>Comparative genomics in systemic dimorphic fungi from Ajellomycetaceae.</title>
        <authorList>
            <person name="Munoz J.F."/>
            <person name="Mcewen J.G."/>
            <person name="Clay O.K."/>
            <person name="Cuomo C.A."/>
        </authorList>
    </citation>
    <scope>NUCLEOTIDE SEQUENCE [LARGE SCALE GENOMIC DNA]</scope>
    <source>
        <strain evidence="2 3">UAMH7299</strain>
    </source>
</reference>
<comment type="caution">
    <text evidence="2">The sequence shown here is derived from an EMBL/GenBank/DDBJ whole genome shotgun (WGS) entry which is preliminary data.</text>
</comment>
<dbReference type="AlphaFoldDB" id="A0A2B7XMM1"/>
<dbReference type="CDD" id="cd03139">
    <property type="entry name" value="GATase1_PfpI_2"/>
    <property type="match status" value="1"/>
</dbReference>
<dbReference type="SUPFAM" id="SSF52317">
    <property type="entry name" value="Class I glutamine amidotransferase-like"/>
    <property type="match status" value="1"/>
</dbReference>
<dbReference type="EMBL" id="PDNA01000109">
    <property type="protein sequence ID" value="PGH13024.1"/>
    <property type="molecule type" value="Genomic_DNA"/>
</dbReference>
<evidence type="ECO:0000313" key="3">
    <source>
        <dbReference type="Proteomes" id="UP000224634"/>
    </source>
</evidence>
<sequence>MKPSIILSHFLAVQAMGADKSEPVNYGMVLFPGFQALDVFGPLDALNNLAWQKPMNLALIAPTLKPYSTAQILPANNPHNSNFSQGIVTTHTYARPPRDLDVLIVPGGAGTYDPENIEPTIQFVKRFAPRVKYLLTVCTGSAVAGRAGVLDGKNATTNKRSFDRITPNIPNVNWIRQARWVVDGNTWTSSGISAGIDMTLAFIGDKYGEDIADTLASNMEYVRNRNSSHDPFA</sequence>
<accession>A0A2B7XMM1</accession>
<dbReference type="PANTHER" id="PTHR43130">
    <property type="entry name" value="ARAC-FAMILY TRANSCRIPTIONAL REGULATOR"/>
    <property type="match status" value="1"/>
</dbReference>
<dbReference type="Proteomes" id="UP000224634">
    <property type="component" value="Unassembled WGS sequence"/>
</dbReference>
<name>A0A2B7XMM1_POLH7</name>
<dbReference type="InterPro" id="IPR002818">
    <property type="entry name" value="DJ-1/PfpI"/>
</dbReference>
<proteinExistence type="predicted"/>
<dbReference type="InterPro" id="IPR029062">
    <property type="entry name" value="Class_I_gatase-like"/>
</dbReference>